<evidence type="ECO:0000256" key="3">
    <source>
        <dbReference type="SAM" id="SignalP"/>
    </source>
</evidence>
<dbReference type="Proteomes" id="UP000315673">
    <property type="component" value="Chromosome"/>
</dbReference>
<feature type="coiled-coil region" evidence="1">
    <location>
        <begin position="161"/>
        <end position="198"/>
    </location>
</feature>
<dbReference type="EMBL" id="CP042306">
    <property type="protein sequence ID" value="QDZ07814.1"/>
    <property type="molecule type" value="Genomic_DNA"/>
</dbReference>
<dbReference type="AlphaFoldDB" id="A0A5B8LJQ7"/>
<reference evidence="4 5" key="1">
    <citation type="submission" date="2019-07" db="EMBL/GenBank/DDBJ databases">
        <title>Full genome sequence of Sphingomonas sp. 4R-6-7(HKS19).</title>
        <authorList>
            <person name="Im W.-T."/>
        </authorList>
    </citation>
    <scope>NUCLEOTIDE SEQUENCE [LARGE SCALE GENOMIC DNA]</scope>
    <source>
        <strain evidence="4 5">HKS19</strain>
    </source>
</reference>
<organism evidence="4 5">
    <name type="scientific">Sphingomonas panacisoli</name>
    <dbReference type="NCBI Taxonomy" id="1813879"/>
    <lineage>
        <taxon>Bacteria</taxon>
        <taxon>Pseudomonadati</taxon>
        <taxon>Pseudomonadota</taxon>
        <taxon>Alphaproteobacteria</taxon>
        <taxon>Sphingomonadales</taxon>
        <taxon>Sphingomonadaceae</taxon>
        <taxon>Sphingomonas</taxon>
    </lineage>
</organism>
<evidence type="ECO:0000256" key="2">
    <source>
        <dbReference type="SAM" id="Phobius"/>
    </source>
</evidence>
<dbReference type="RefSeq" id="WP_146571671.1">
    <property type="nucleotide sequence ID" value="NZ_CP042306.1"/>
</dbReference>
<gene>
    <name evidence="4" type="ORF">FPZ24_10220</name>
</gene>
<feature type="transmembrane region" description="Helical" evidence="2">
    <location>
        <begin position="259"/>
        <end position="283"/>
    </location>
</feature>
<keyword evidence="2" id="KW-0472">Membrane</keyword>
<feature type="signal peptide" evidence="3">
    <location>
        <begin position="1"/>
        <end position="17"/>
    </location>
</feature>
<sequence length="297" mass="31403">MRYVLMATVGATALVLAGCSKSQNSYGNNNFSAPQSQSAASAPSAEVSRYAAEDAAPGINVTAAPGVAFTYRYAFRLPAEKLAAAQEAHAQACEALGVAKCRITGMRYRVLGENSNEGVLLFKLDPALARAFGKKGIDAITAAQGKLVDAEITGTDAGAEIAKLQALKAQATAELQRLDRELARKDLKDDERSELQNQRQAIATQLADNKTNTSDQQESLANTPMEFDYQSGPAVQGFDGSAPITSAGNVFVNSVSVTIGVVLTVLAALAPPGVIVLALFLLWRRFRPRRKATETPA</sequence>
<dbReference type="OrthoDB" id="7448632at2"/>
<feature type="chain" id="PRO_5022849373" evidence="3">
    <location>
        <begin position="18"/>
        <end position="297"/>
    </location>
</feature>
<accession>A0A5B8LJQ7</accession>
<evidence type="ECO:0000313" key="4">
    <source>
        <dbReference type="EMBL" id="QDZ07814.1"/>
    </source>
</evidence>
<evidence type="ECO:0000256" key="1">
    <source>
        <dbReference type="SAM" id="Coils"/>
    </source>
</evidence>
<keyword evidence="2" id="KW-0812">Transmembrane</keyword>
<keyword evidence="2" id="KW-1133">Transmembrane helix</keyword>
<keyword evidence="3" id="KW-0732">Signal</keyword>
<keyword evidence="5" id="KW-1185">Reference proteome</keyword>
<protein>
    <submittedName>
        <fullName evidence="4">DUF4349 domain-containing protein</fullName>
    </submittedName>
</protein>
<name>A0A5B8LJQ7_9SPHN</name>
<dbReference type="KEGG" id="spai:FPZ24_10220"/>
<keyword evidence="1" id="KW-0175">Coiled coil</keyword>
<evidence type="ECO:0000313" key="5">
    <source>
        <dbReference type="Proteomes" id="UP000315673"/>
    </source>
</evidence>
<dbReference type="PROSITE" id="PS51257">
    <property type="entry name" value="PROKAR_LIPOPROTEIN"/>
    <property type="match status" value="1"/>
</dbReference>
<proteinExistence type="predicted"/>